<dbReference type="PROSITE" id="PS00409">
    <property type="entry name" value="PROKAR_NTER_METHYL"/>
    <property type="match status" value="1"/>
</dbReference>
<protein>
    <submittedName>
        <fullName evidence="4">Prepilin-type N-terminal cleavage/methylation domain-containing protein</fullName>
    </submittedName>
</protein>
<keyword evidence="3" id="KW-0472">Membrane</keyword>
<keyword evidence="3" id="KW-0812">Transmembrane</keyword>
<gene>
    <name evidence="4" type="ORF">P9271_07100</name>
</gene>
<evidence type="ECO:0000256" key="2">
    <source>
        <dbReference type="ARBA" id="ARBA00023287"/>
    </source>
</evidence>
<sequence>MKRKILNNSGITLLELVVSIAILSIILITFAGLFMNAFKYNAMSGDKLQSVNIAQEYAERIKKDTDFYDCMSILQVNPASCAKLFESSKTFSLKQDVASDPDDSEYYFMQLVENDTDDIISIKISKTKESEVISKSLYRLIIEAKKNEADKMPSKTYLYYEYE</sequence>
<dbReference type="InterPro" id="IPR012902">
    <property type="entry name" value="N_methyl_site"/>
</dbReference>
<dbReference type="RefSeq" id="WP_328015046.1">
    <property type="nucleotide sequence ID" value="NZ_JARTFS010000005.1"/>
</dbReference>
<evidence type="ECO:0000256" key="1">
    <source>
        <dbReference type="ARBA" id="ARBA00004241"/>
    </source>
</evidence>
<dbReference type="Pfam" id="PF07963">
    <property type="entry name" value="N_methyl"/>
    <property type="match status" value="1"/>
</dbReference>
<accession>A0ABU6NVD7</accession>
<proteinExistence type="predicted"/>
<evidence type="ECO:0000313" key="4">
    <source>
        <dbReference type="EMBL" id="MED4401100.1"/>
    </source>
</evidence>
<dbReference type="EMBL" id="JARTFS010000005">
    <property type="protein sequence ID" value="MED4401100.1"/>
    <property type="molecule type" value="Genomic_DNA"/>
</dbReference>
<reference evidence="4 5" key="1">
    <citation type="submission" date="2023-03" db="EMBL/GenBank/DDBJ databases">
        <title>Bacillus Genome Sequencing.</title>
        <authorList>
            <person name="Dunlap C."/>
        </authorList>
    </citation>
    <scope>NUCLEOTIDE SEQUENCE [LARGE SCALE GENOMIC DNA]</scope>
    <source>
        <strain evidence="4 5">NRS-1717</strain>
    </source>
</reference>
<keyword evidence="3" id="KW-1133">Transmembrane helix</keyword>
<name>A0ABU6NVD7_9BACI</name>
<evidence type="ECO:0000256" key="3">
    <source>
        <dbReference type="SAM" id="Phobius"/>
    </source>
</evidence>
<evidence type="ECO:0000313" key="5">
    <source>
        <dbReference type="Proteomes" id="UP001342826"/>
    </source>
</evidence>
<keyword evidence="2" id="KW-0178">Competence</keyword>
<comment type="caution">
    <text evidence="4">The sequence shown here is derived from an EMBL/GenBank/DDBJ whole genome shotgun (WGS) entry which is preliminary data.</text>
</comment>
<feature type="transmembrane region" description="Helical" evidence="3">
    <location>
        <begin position="12"/>
        <end position="35"/>
    </location>
</feature>
<dbReference type="Proteomes" id="UP001342826">
    <property type="component" value="Unassembled WGS sequence"/>
</dbReference>
<keyword evidence="5" id="KW-1185">Reference proteome</keyword>
<comment type="subcellular location">
    <subcellularLocation>
        <location evidence="1">Cell surface</location>
    </subcellularLocation>
</comment>
<organism evidence="4 5">
    <name type="scientific">Metabacillus fastidiosus</name>
    <dbReference type="NCBI Taxonomy" id="1458"/>
    <lineage>
        <taxon>Bacteria</taxon>
        <taxon>Bacillati</taxon>
        <taxon>Bacillota</taxon>
        <taxon>Bacilli</taxon>
        <taxon>Bacillales</taxon>
        <taxon>Bacillaceae</taxon>
        <taxon>Metabacillus</taxon>
    </lineage>
</organism>